<dbReference type="Pfam" id="PF02771">
    <property type="entry name" value="Acyl-CoA_dh_N"/>
    <property type="match status" value="1"/>
</dbReference>
<dbReference type="Gene3D" id="2.40.110.10">
    <property type="entry name" value="Butyryl-CoA Dehydrogenase, subunit A, domain 2"/>
    <property type="match status" value="1"/>
</dbReference>
<feature type="domain" description="Acyl-CoA dehydrogenase/oxidase N-terminal" evidence="7">
    <location>
        <begin position="11"/>
        <end position="127"/>
    </location>
</feature>
<dbReference type="SUPFAM" id="SSF56645">
    <property type="entry name" value="Acyl-CoA dehydrogenase NM domain-like"/>
    <property type="match status" value="1"/>
</dbReference>
<comment type="caution">
    <text evidence="8">The sequence shown here is derived from an EMBL/GenBank/DDBJ whole genome shotgun (WGS) entry which is preliminary data.</text>
</comment>
<comment type="similarity">
    <text evidence="2">Belongs to the acyl-CoA dehydrogenase family.</text>
</comment>
<evidence type="ECO:0000259" key="6">
    <source>
        <dbReference type="Pfam" id="PF00441"/>
    </source>
</evidence>
<keyword evidence="5" id="KW-0560">Oxidoreductase</keyword>
<dbReference type="Gene3D" id="1.10.540.10">
    <property type="entry name" value="Acyl-CoA dehydrogenase/oxidase, N-terminal domain"/>
    <property type="match status" value="1"/>
</dbReference>
<organism evidence="8 9">
    <name type="scientific">Nannocystis pusilla</name>
    <dbReference type="NCBI Taxonomy" id="889268"/>
    <lineage>
        <taxon>Bacteria</taxon>
        <taxon>Pseudomonadati</taxon>
        <taxon>Myxococcota</taxon>
        <taxon>Polyangia</taxon>
        <taxon>Nannocystales</taxon>
        <taxon>Nannocystaceae</taxon>
        <taxon>Nannocystis</taxon>
    </lineage>
</organism>
<evidence type="ECO:0000256" key="2">
    <source>
        <dbReference type="ARBA" id="ARBA00009347"/>
    </source>
</evidence>
<dbReference type="InterPro" id="IPR009100">
    <property type="entry name" value="AcylCoA_DH/oxidase_NM_dom_sf"/>
</dbReference>
<dbReference type="InterPro" id="IPR009075">
    <property type="entry name" value="AcylCo_DH/oxidase_C"/>
</dbReference>
<keyword evidence="3" id="KW-0285">Flavoprotein</keyword>
<accession>A0ABS7TKA0</accession>
<gene>
    <name evidence="8" type="ORF">K7C98_05190</name>
</gene>
<sequence length="385" mass="41122">MTRPHDFGFDETAQILKDTARRLLQDHCSPEQLHRLVAASSEPARASECVWDEALWRKMLDLGWTAVAVPEALGGFGMGLVAIAGLVEEVGRAAAPSPLIATLCATYVAAACDSDAARQLLRRIAAGLSVSLAITDRRGSWEAGDCDVTASDAGVLNGTAWFVQDARKVGVLLVKARSSRGVGLYAVDVDAAGVTIVPDAIVDLTRDQAHVELRDVAVPAERVIVSPGDGARALAAAEPAILTILAADMVGAAEWQLQTTAEYARTRVQFERPIGFFQAVKHPLVDMMVKIDAARSLLYDAACAFDHEPGAAEVGARMAKSAASDAASYCSGRSVQLHGGIGFTWECFVHLWFKRQKHNEVLFGDAAHQRARLADRLLGRIGETA</sequence>
<name>A0ABS7TKA0_9BACT</name>
<reference evidence="8" key="1">
    <citation type="submission" date="2021-08" db="EMBL/GenBank/DDBJ databases">
        <authorList>
            <person name="Stevens D.C."/>
        </authorList>
    </citation>
    <scope>NUCLEOTIDE SEQUENCE</scope>
    <source>
        <strain evidence="8">DSM 53165</strain>
    </source>
</reference>
<dbReference type="InterPro" id="IPR036250">
    <property type="entry name" value="AcylCo_DH-like_C"/>
</dbReference>
<evidence type="ECO:0000259" key="7">
    <source>
        <dbReference type="Pfam" id="PF02771"/>
    </source>
</evidence>
<evidence type="ECO:0000256" key="5">
    <source>
        <dbReference type="ARBA" id="ARBA00023002"/>
    </source>
</evidence>
<keyword evidence="9" id="KW-1185">Reference proteome</keyword>
<comment type="cofactor">
    <cofactor evidence="1">
        <name>FAD</name>
        <dbReference type="ChEBI" id="CHEBI:57692"/>
    </cofactor>
</comment>
<evidence type="ECO:0000313" key="9">
    <source>
        <dbReference type="Proteomes" id="UP001139031"/>
    </source>
</evidence>
<dbReference type="InterPro" id="IPR046373">
    <property type="entry name" value="Acyl-CoA_Oxase/DH_mid-dom_sf"/>
</dbReference>
<evidence type="ECO:0000256" key="1">
    <source>
        <dbReference type="ARBA" id="ARBA00001974"/>
    </source>
</evidence>
<dbReference type="CDD" id="cd00567">
    <property type="entry name" value="ACAD"/>
    <property type="match status" value="1"/>
</dbReference>
<dbReference type="PANTHER" id="PTHR43884:SF20">
    <property type="entry name" value="ACYL-COA DEHYDROGENASE FADE28"/>
    <property type="match status" value="1"/>
</dbReference>
<keyword evidence="4" id="KW-0274">FAD</keyword>
<protein>
    <submittedName>
        <fullName evidence="8">Acyl-CoA/acyl-ACP dehydrogenase</fullName>
    </submittedName>
</protein>
<evidence type="ECO:0000256" key="4">
    <source>
        <dbReference type="ARBA" id="ARBA00022827"/>
    </source>
</evidence>
<feature type="domain" description="Acyl-CoA dehydrogenase/oxidase C-terminal" evidence="6">
    <location>
        <begin position="245"/>
        <end position="378"/>
    </location>
</feature>
<dbReference type="SUPFAM" id="SSF47203">
    <property type="entry name" value="Acyl-CoA dehydrogenase C-terminal domain-like"/>
    <property type="match status" value="1"/>
</dbReference>
<dbReference type="PANTHER" id="PTHR43884">
    <property type="entry name" value="ACYL-COA DEHYDROGENASE"/>
    <property type="match status" value="1"/>
</dbReference>
<evidence type="ECO:0000313" key="8">
    <source>
        <dbReference type="EMBL" id="MBZ5708641.1"/>
    </source>
</evidence>
<dbReference type="Proteomes" id="UP001139031">
    <property type="component" value="Unassembled WGS sequence"/>
</dbReference>
<dbReference type="EMBL" id="JAIRAU010000001">
    <property type="protein sequence ID" value="MBZ5708641.1"/>
    <property type="molecule type" value="Genomic_DNA"/>
</dbReference>
<dbReference type="Gene3D" id="1.20.140.10">
    <property type="entry name" value="Butyryl-CoA Dehydrogenase, subunit A, domain 3"/>
    <property type="match status" value="1"/>
</dbReference>
<evidence type="ECO:0000256" key="3">
    <source>
        <dbReference type="ARBA" id="ARBA00022630"/>
    </source>
</evidence>
<proteinExistence type="inferred from homology"/>
<dbReference type="InterPro" id="IPR013786">
    <property type="entry name" value="AcylCoA_DH/ox_N"/>
</dbReference>
<dbReference type="Pfam" id="PF00441">
    <property type="entry name" value="Acyl-CoA_dh_1"/>
    <property type="match status" value="1"/>
</dbReference>
<dbReference type="RefSeq" id="WP_224190391.1">
    <property type="nucleotide sequence ID" value="NZ_JAIRAU010000001.1"/>
</dbReference>
<dbReference type="InterPro" id="IPR037069">
    <property type="entry name" value="AcylCoA_DH/ox_N_sf"/>
</dbReference>